<keyword evidence="2" id="KW-1185">Reference proteome</keyword>
<dbReference type="AlphaFoldDB" id="A0A0R3WYF4"/>
<evidence type="ECO:0000313" key="3">
    <source>
        <dbReference type="WBParaSite" id="TTAC_0000579401-mRNA-1"/>
    </source>
</evidence>
<name>A0A0R3WYF4_HYDTA</name>
<sequence>MTWKGITVATLNLPHHPTYASGNNAEQQVLTPVSADNVILSSPSVSISLEEATALSTSLAPSPTNLVLFSPNKHRRRGRLRSVRVAEESARPANNCAATSSTAPPLDAAFDTSIASDLSSATARLIASFTVARAIASSRLSFSFASRLKRHAS</sequence>
<accession>A0A0R3WYF4</accession>
<organism evidence="3">
    <name type="scientific">Hydatigena taeniaeformis</name>
    <name type="common">Feline tapeworm</name>
    <name type="synonym">Taenia taeniaeformis</name>
    <dbReference type="NCBI Taxonomy" id="6205"/>
    <lineage>
        <taxon>Eukaryota</taxon>
        <taxon>Metazoa</taxon>
        <taxon>Spiralia</taxon>
        <taxon>Lophotrochozoa</taxon>
        <taxon>Platyhelminthes</taxon>
        <taxon>Cestoda</taxon>
        <taxon>Eucestoda</taxon>
        <taxon>Cyclophyllidea</taxon>
        <taxon>Taeniidae</taxon>
        <taxon>Hydatigera</taxon>
    </lineage>
</organism>
<proteinExistence type="predicted"/>
<reference evidence="1 2" key="2">
    <citation type="submission" date="2018-11" db="EMBL/GenBank/DDBJ databases">
        <authorList>
            <consortium name="Pathogen Informatics"/>
        </authorList>
    </citation>
    <scope>NUCLEOTIDE SEQUENCE [LARGE SCALE GENOMIC DNA]</scope>
</reference>
<evidence type="ECO:0000313" key="1">
    <source>
        <dbReference type="EMBL" id="VDM27652.1"/>
    </source>
</evidence>
<dbReference type="EMBL" id="UYWX01009022">
    <property type="protein sequence ID" value="VDM27652.1"/>
    <property type="molecule type" value="Genomic_DNA"/>
</dbReference>
<evidence type="ECO:0000313" key="2">
    <source>
        <dbReference type="Proteomes" id="UP000274429"/>
    </source>
</evidence>
<protein>
    <submittedName>
        <fullName evidence="1 3">Uncharacterized protein</fullName>
    </submittedName>
</protein>
<dbReference type="Proteomes" id="UP000274429">
    <property type="component" value="Unassembled WGS sequence"/>
</dbReference>
<dbReference type="WBParaSite" id="TTAC_0000579401-mRNA-1">
    <property type="protein sequence ID" value="TTAC_0000579401-mRNA-1"/>
    <property type="gene ID" value="TTAC_0000579401"/>
</dbReference>
<gene>
    <name evidence="1" type="ORF">TTAC_LOCUS5779</name>
</gene>
<reference evidence="3" key="1">
    <citation type="submission" date="2017-02" db="UniProtKB">
        <authorList>
            <consortium name="WormBaseParasite"/>
        </authorList>
    </citation>
    <scope>IDENTIFICATION</scope>
</reference>